<organism evidence="8 9">
    <name type="scientific">Deinococcus maricopensis (strain DSM 21211 / LMG 22137 / NRRL B-23946 / LB-34)</name>
    <dbReference type="NCBI Taxonomy" id="709986"/>
    <lineage>
        <taxon>Bacteria</taxon>
        <taxon>Thermotogati</taxon>
        <taxon>Deinococcota</taxon>
        <taxon>Deinococci</taxon>
        <taxon>Deinococcales</taxon>
        <taxon>Deinococcaceae</taxon>
        <taxon>Deinococcus</taxon>
    </lineage>
</organism>
<reference evidence="9" key="2">
    <citation type="submission" date="2011-01" db="EMBL/GenBank/DDBJ databases">
        <title>The complete genome of Deinococcus maricopensis DSM 21211.</title>
        <authorList>
            <consortium name="US DOE Joint Genome Institute (JGI-PGF)"/>
            <person name="Lucas S."/>
            <person name="Copeland A."/>
            <person name="Lapidus A."/>
            <person name="Goodwin L."/>
            <person name="Pitluck S."/>
            <person name="Kyrpides N."/>
            <person name="Mavromatis K."/>
            <person name="Pagani I."/>
            <person name="Ivanova N."/>
            <person name="Ovchinnikova G."/>
            <person name="Zeytun A."/>
            <person name="Detter J.C."/>
            <person name="Han C."/>
            <person name="Land M."/>
            <person name="Hauser L."/>
            <person name="Markowitz V."/>
            <person name="Cheng J.-F."/>
            <person name="Hugenholtz P."/>
            <person name="Woyke T."/>
            <person name="Wu D."/>
            <person name="Pukall R."/>
            <person name="Gehrich-Schroeter G."/>
            <person name="Brambilla E."/>
            <person name="Klenk H.-P."/>
            <person name="Eisen J.A."/>
        </authorList>
    </citation>
    <scope>NUCLEOTIDE SEQUENCE [LARGE SCALE GENOMIC DNA]</scope>
    <source>
        <strain evidence="9">DSM 21211 / LMG 22137 / NRRL B-23946 / LB-34</strain>
    </source>
</reference>
<feature type="transmembrane region" description="Helical" evidence="7">
    <location>
        <begin position="168"/>
        <end position="187"/>
    </location>
</feature>
<feature type="transmembrane region" description="Helical" evidence="7">
    <location>
        <begin position="354"/>
        <end position="374"/>
    </location>
</feature>
<gene>
    <name evidence="8" type="ordered locus">Deima_0147</name>
</gene>
<dbReference type="PANTHER" id="PTHR30250:SF10">
    <property type="entry name" value="LIPOPOLYSACCHARIDE BIOSYNTHESIS PROTEIN WZXC"/>
    <property type="match status" value="1"/>
</dbReference>
<evidence type="ECO:0000256" key="5">
    <source>
        <dbReference type="ARBA" id="ARBA00022989"/>
    </source>
</evidence>
<feature type="transmembrane region" description="Helical" evidence="7">
    <location>
        <begin position="36"/>
        <end position="59"/>
    </location>
</feature>
<feature type="transmembrane region" description="Helical" evidence="7">
    <location>
        <begin position="380"/>
        <end position="398"/>
    </location>
</feature>
<feature type="transmembrane region" description="Helical" evidence="7">
    <location>
        <begin position="290"/>
        <end position="314"/>
    </location>
</feature>
<evidence type="ECO:0000256" key="7">
    <source>
        <dbReference type="SAM" id="Phobius"/>
    </source>
</evidence>
<proteinExistence type="inferred from homology"/>
<evidence type="ECO:0000256" key="6">
    <source>
        <dbReference type="ARBA" id="ARBA00023136"/>
    </source>
</evidence>
<comment type="similarity">
    <text evidence="2">Belongs to the polysaccharide synthase family.</text>
</comment>
<feature type="transmembrane region" description="Helical" evidence="7">
    <location>
        <begin position="230"/>
        <end position="247"/>
    </location>
</feature>
<evidence type="ECO:0000256" key="3">
    <source>
        <dbReference type="ARBA" id="ARBA00022475"/>
    </source>
</evidence>
<keyword evidence="9" id="KW-1185">Reference proteome</keyword>
<dbReference type="EMBL" id="CP002454">
    <property type="protein sequence ID" value="ADV65811.1"/>
    <property type="molecule type" value="Genomic_DNA"/>
</dbReference>
<feature type="transmembrane region" description="Helical" evidence="7">
    <location>
        <begin position="9"/>
        <end position="30"/>
    </location>
</feature>
<dbReference type="InterPro" id="IPR002797">
    <property type="entry name" value="Polysacc_synth"/>
</dbReference>
<dbReference type="OrthoDB" id="63672at2"/>
<reference evidence="8 9" key="1">
    <citation type="journal article" date="2011" name="Stand. Genomic Sci.">
        <title>Complete genome sequence of Deinococcus maricopensis type strain (LB-34).</title>
        <authorList>
            <person name="Pukall R."/>
            <person name="Zeytun A."/>
            <person name="Lucas S."/>
            <person name="Lapidus A."/>
            <person name="Hammon N."/>
            <person name="Deshpande S."/>
            <person name="Nolan M."/>
            <person name="Cheng J.F."/>
            <person name="Pitluck S."/>
            <person name="Liolios K."/>
            <person name="Pagani I."/>
            <person name="Mikhailova N."/>
            <person name="Ivanova N."/>
            <person name="Mavromatis K."/>
            <person name="Pati A."/>
            <person name="Tapia R."/>
            <person name="Han C."/>
            <person name="Goodwin L."/>
            <person name="Chen A."/>
            <person name="Palaniappan K."/>
            <person name="Land M."/>
            <person name="Hauser L."/>
            <person name="Chang Y.J."/>
            <person name="Jeffries C.D."/>
            <person name="Brambilla E.M."/>
            <person name="Rohde M."/>
            <person name="Goker M."/>
            <person name="Detter J.C."/>
            <person name="Woyke T."/>
            <person name="Bristow J."/>
            <person name="Eisen J.A."/>
            <person name="Markowitz V."/>
            <person name="Hugenholtz P."/>
            <person name="Kyrpides N.C."/>
            <person name="Klenk H.P."/>
        </authorList>
    </citation>
    <scope>NUCLEOTIDE SEQUENCE [LARGE SCALE GENOMIC DNA]</scope>
    <source>
        <strain evidence="9">DSM 21211 / LMG 22137 / NRRL B-23946 / LB-34</strain>
    </source>
</reference>
<feature type="transmembrane region" description="Helical" evidence="7">
    <location>
        <begin position="80"/>
        <end position="102"/>
    </location>
</feature>
<dbReference type="PANTHER" id="PTHR30250">
    <property type="entry name" value="PST FAMILY PREDICTED COLANIC ACID TRANSPORTER"/>
    <property type="match status" value="1"/>
</dbReference>
<keyword evidence="3" id="KW-1003">Cell membrane</keyword>
<evidence type="ECO:0000313" key="8">
    <source>
        <dbReference type="EMBL" id="ADV65811.1"/>
    </source>
</evidence>
<keyword evidence="4 7" id="KW-0812">Transmembrane</keyword>
<evidence type="ECO:0000256" key="1">
    <source>
        <dbReference type="ARBA" id="ARBA00004651"/>
    </source>
</evidence>
<keyword evidence="5 7" id="KW-1133">Transmembrane helix</keyword>
<comment type="subcellular location">
    <subcellularLocation>
        <location evidence="1">Cell membrane</location>
        <topology evidence="1">Multi-pass membrane protein</topology>
    </subcellularLocation>
</comment>
<feature type="transmembrane region" description="Helical" evidence="7">
    <location>
        <begin position="114"/>
        <end position="134"/>
    </location>
</feature>
<dbReference type="Proteomes" id="UP000008635">
    <property type="component" value="Chromosome"/>
</dbReference>
<dbReference type="HOGENOM" id="CLU_022017_0_2_0"/>
<keyword evidence="6 7" id="KW-0472">Membrane</keyword>
<dbReference type="Pfam" id="PF01943">
    <property type="entry name" value="Polysacc_synt"/>
    <property type="match status" value="1"/>
</dbReference>
<dbReference type="KEGG" id="dmr:Deima_0147"/>
<evidence type="ECO:0000256" key="2">
    <source>
        <dbReference type="ARBA" id="ARBA00007430"/>
    </source>
</evidence>
<protein>
    <submittedName>
        <fullName evidence="8">Polysaccharide biosynthesis protein</fullName>
    </submittedName>
</protein>
<name>E8U3E0_DEIML</name>
<dbReference type="eggNOG" id="COG2244">
    <property type="taxonomic scope" value="Bacteria"/>
</dbReference>
<accession>E8U3E0</accession>
<dbReference type="AlphaFoldDB" id="E8U3E0"/>
<evidence type="ECO:0000313" key="9">
    <source>
        <dbReference type="Proteomes" id="UP000008635"/>
    </source>
</evidence>
<feature type="transmembrane region" description="Helical" evidence="7">
    <location>
        <begin position="326"/>
        <end position="347"/>
    </location>
</feature>
<evidence type="ECO:0000256" key="4">
    <source>
        <dbReference type="ARBA" id="ARBA00022692"/>
    </source>
</evidence>
<dbReference type="GO" id="GO:0005886">
    <property type="term" value="C:plasma membrane"/>
    <property type="evidence" value="ECO:0007669"/>
    <property type="project" value="UniProtKB-SubCell"/>
</dbReference>
<dbReference type="STRING" id="709986.Deima_0147"/>
<dbReference type="InterPro" id="IPR050833">
    <property type="entry name" value="Poly_Biosynth_Transport"/>
</dbReference>
<sequence precursor="true">MTGVLRNIIALYGVHLVTFVLPLLTVPFLARVLGPGAWGAVAFAQAFGALLGLLVEYGFDLAGARAVARDRDNPARLAALLGQITGAKLLLGAAALVIAVIAQQVVPALGAHPALLWASVALGLAQGASPLWFYQGLERLPRVAAVDVTAKAVGTVALLTLVRGPADAWLVPALAAAAATFSAAWGFTQAVRTVGIRTPTPGGIRDALRLGWTMFVFRGSAAFYSSASTFLLGLFVPATLVGYYAGAERLARAAQGLLQPLSRALYPRYSRAAQDGPRALQALLPHGARLMLAAGGALSAALLLGAPLLVRILLGTDFEPATPVLRVLAALPLLIGVNIVLGLFWLVPLGLDGTFNGTVALGALLNAALIVALVPHAGPLGMAVAVIATEVCVFALLARAYRRTRRTPPPPHPAPLEA</sequence>
<dbReference type="RefSeq" id="WP_013555316.1">
    <property type="nucleotide sequence ID" value="NC_014958.1"/>
</dbReference>